<comment type="caution">
    <text evidence="2">The sequence shown here is derived from an EMBL/GenBank/DDBJ whole genome shotgun (WGS) entry which is preliminary data.</text>
</comment>
<dbReference type="Gene3D" id="1.25.40.10">
    <property type="entry name" value="Tetratricopeptide repeat domain"/>
    <property type="match status" value="1"/>
</dbReference>
<name>A0A2P4UN44_9ACTN</name>
<sequence>MADSEDLREQFEQTNDVRLLRRATALALTASRRAGGDHEQGHALANYAANLHWLAHVTGRSSALFAVERRYSEASRLLQAGTDEHSKVLANLLLLARQLFERSGDVAVLDGALGEGRAALAITTDGQRRAILARQLGSLLRFRFLAESDPDDLAEALRLLEDAYTSNRDKRQAAATANAFAAALGEYYSLTGKGSFLDRAVALLADALEKLGANDPDRAMLANNLANSLSQRFEAAGDPKDLEEAIAWAREALRIGAGSVEETRYRRTLGSYLILSFQSRGVIGELREAVGELRQAHRLAATGSDARGMALGALATALAGLAFTADDEDAAAESLEVARHAVAETSPTSTVYPARVSNLCMRLGEEAEKTGRAELLDEAIRRQVALRQELLEGHRWSADLMRVHANLLVDRSRLAGRAEDARTATEICRAALAETDSGAALRVLLMMVLARAATQLWRLGTAEPDPRPEWATVVEVAEAKGGRSGLDAGVQALRHAGDLRDWPLALRAAALAVSSLESLVTAQHTTSDRYDWLRHTADLSGLALEAGLEMDRPDLAVDLAHRAHAMVLRLATRGRQPADANEGWQEYLDTVADAEPVVIIAPGRWSGYAVVLSGDAIAPLPLPALTAEAVQRWTDRYGAEVLDLTAGRAGKEDLHPLLVQLGQWLGKHAIEPLLRSTRRTTFSVIDMGRLGGLPLNAAWWFDRARGRPVMMHEVARMRTLPTMSHHYAIDAPGHTGAVRMISLVGRRTSSGDLTATEAKIAQKWTTLTALNPEEDGGPFPAADVLHATGHAIVDSAAPVQGRITLPGGLAVSFRKLAEILERKTRTVPSLVLFTACQTVHRDVRVPGEHLGLASVALELGARTVVGTRYPISDRSMFVFATRFLRHLTEGVPPVRAWHETVTWMADASASSVGRWLEHVAADIGENDQAFNQLRAWVAGRSDDQAPFASPIYWAGITYVGG</sequence>
<dbReference type="Pfam" id="PF12770">
    <property type="entry name" value="CHAT"/>
    <property type="match status" value="1"/>
</dbReference>
<dbReference type="Proteomes" id="UP000242367">
    <property type="component" value="Unassembled WGS sequence"/>
</dbReference>
<gene>
    <name evidence="2" type="ORF">BTM25_08750</name>
</gene>
<dbReference type="EMBL" id="MTBP01000001">
    <property type="protein sequence ID" value="POM26474.1"/>
    <property type="molecule type" value="Genomic_DNA"/>
</dbReference>
<dbReference type="AlphaFoldDB" id="A0A2P4UN44"/>
<evidence type="ECO:0000313" key="3">
    <source>
        <dbReference type="Proteomes" id="UP000242367"/>
    </source>
</evidence>
<dbReference type="InterPro" id="IPR011990">
    <property type="entry name" value="TPR-like_helical_dom_sf"/>
</dbReference>
<organism evidence="2 3">
    <name type="scientific">Actinomadura rubteroloni</name>
    <dbReference type="NCBI Taxonomy" id="1926885"/>
    <lineage>
        <taxon>Bacteria</taxon>
        <taxon>Bacillati</taxon>
        <taxon>Actinomycetota</taxon>
        <taxon>Actinomycetes</taxon>
        <taxon>Streptosporangiales</taxon>
        <taxon>Thermomonosporaceae</taxon>
        <taxon>Actinomadura</taxon>
    </lineage>
</organism>
<accession>A0A2P4UN44</accession>
<protein>
    <submittedName>
        <fullName evidence="2">CHAT domain protein</fullName>
    </submittedName>
</protein>
<keyword evidence="3" id="KW-1185">Reference proteome</keyword>
<evidence type="ECO:0000259" key="1">
    <source>
        <dbReference type="Pfam" id="PF12770"/>
    </source>
</evidence>
<reference evidence="2 3" key="1">
    <citation type="journal article" date="2017" name="Chemistry">
        <title>Isolation, Biosynthesis and Chemical Modifications of Rubterolones A-F: Rare Tropolone Alkaloids from Actinomadura sp. 5-2.</title>
        <authorList>
            <person name="Guo H."/>
            <person name="Benndorf R."/>
            <person name="Leichnitz D."/>
            <person name="Klassen J.L."/>
            <person name="Vollmers J."/>
            <person name="Gorls H."/>
            <person name="Steinacker M."/>
            <person name="Weigel C."/>
            <person name="Dahse H.M."/>
            <person name="Kaster A.K."/>
            <person name="de Beer Z.W."/>
            <person name="Poulsen M."/>
            <person name="Beemelmanns C."/>
        </authorList>
    </citation>
    <scope>NUCLEOTIDE SEQUENCE [LARGE SCALE GENOMIC DNA]</scope>
    <source>
        <strain evidence="2 3">5-2</strain>
    </source>
</reference>
<dbReference type="InterPro" id="IPR024983">
    <property type="entry name" value="CHAT_dom"/>
</dbReference>
<proteinExistence type="predicted"/>
<feature type="domain" description="CHAT" evidence="1">
    <location>
        <begin position="774"/>
        <end position="960"/>
    </location>
</feature>
<evidence type="ECO:0000313" key="2">
    <source>
        <dbReference type="EMBL" id="POM26474.1"/>
    </source>
</evidence>